<reference evidence="2" key="1">
    <citation type="submission" date="2022-02" db="EMBL/GenBank/DDBJ databases">
        <authorList>
            <person name="Henning P.M."/>
            <person name="McCubbin A.G."/>
            <person name="Shore J.S."/>
        </authorList>
    </citation>
    <scope>NUCLEOTIDE SEQUENCE</scope>
    <source>
        <strain evidence="2">F60SS</strain>
        <tissue evidence="2">Leaves</tissue>
    </source>
</reference>
<evidence type="ECO:0000256" key="1">
    <source>
        <dbReference type="ARBA" id="ARBA00022821"/>
    </source>
</evidence>
<name>A0A9Q0GFS0_9ROSI</name>
<dbReference type="GO" id="GO:0006952">
    <property type="term" value="P:defense response"/>
    <property type="evidence" value="ECO:0007669"/>
    <property type="project" value="UniProtKB-KW"/>
</dbReference>
<proteinExistence type="predicted"/>
<dbReference type="EMBL" id="JAKUCV010000746">
    <property type="protein sequence ID" value="KAJ4848936.1"/>
    <property type="molecule type" value="Genomic_DNA"/>
</dbReference>
<accession>A0A9Q0GFS0</accession>
<dbReference type="Proteomes" id="UP001141552">
    <property type="component" value="Unassembled WGS sequence"/>
</dbReference>
<reference evidence="2" key="2">
    <citation type="journal article" date="2023" name="Plants (Basel)">
        <title>Annotation of the Turnera subulata (Passifloraceae) Draft Genome Reveals the S-Locus Evolved after the Divergence of Turneroideae from Passifloroideae in a Stepwise Manner.</title>
        <authorList>
            <person name="Henning P.M."/>
            <person name="Roalson E.H."/>
            <person name="Mir W."/>
            <person name="McCubbin A.G."/>
            <person name="Shore J.S."/>
        </authorList>
    </citation>
    <scope>NUCLEOTIDE SEQUENCE</scope>
    <source>
        <strain evidence="2">F60SS</strain>
    </source>
</reference>
<dbReference type="PANTHER" id="PTHR36766">
    <property type="entry name" value="PLANT BROAD-SPECTRUM MILDEW RESISTANCE PROTEIN RPW8"/>
    <property type="match status" value="1"/>
</dbReference>
<protein>
    <recommendedName>
        <fullName evidence="4">NB-ARC domain-containing protein</fullName>
    </recommendedName>
</protein>
<keyword evidence="1" id="KW-0611">Plant defense</keyword>
<evidence type="ECO:0008006" key="4">
    <source>
        <dbReference type="Google" id="ProtNLM"/>
    </source>
</evidence>
<dbReference type="Gene3D" id="3.80.10.10">
    <property type="entry name" value="Ribonuclease Inhibitor"/>
    <property type="match status" value="1"/>
</dbReference>
<dbReference type="AlphaFoldDB" id="A0A9Q0GFS0"/>
<organism evidence="2 3">
    <name type="scientific">Turnera subulata</name>
    <dbReference type="NCBI Taxonomy" id="218843"/>
    <lineage>
        <taxon>Eukaryota</taxon>
        <taxon>Viridiplantae</taxon>
        <taxon>Streptophyta</taxon>
        <taxon>Embryophyta</taxon>
        <taxon>Tracheophyta</taxon>
        <taxon>Spermatophyta</taxon>
        <taxon>Magnoliopsida</taxon>
        <taxon>eudicotyledons</taxon>
        <taxon>Gunneridae</taxon>
        <taxon>Pentapetalae</taxon>
        <taxon>rosids</taxon>
        <taxon>fabids</taxon>
        <taxon>Malpighiales</taxon>
        <taxon>Passifloraceae</taxon>
        <taxon>Turnera</taxon>
    </lineage>
</organism>
<evidence type="ECO:0000313" key="2">
    <source>
        <dbReference type="EMBL" id="KAJ4848936.1"/>
    </source>
</evidence>
<dbReference type="PANTHER" id="PTHR36766:SF70">
    <property type="entry name" value="DISEASE RESISTANCE PROTEIN RGA4"/>
    <property type="match status" value="1"/>
</dbReference>
<dbReference type="OrthoDB" id="851998at2759"/>
<keyword evidence="3" id="KW-1185">Reference proteome</keyword>
<gene>
    <name evidence="2" type="ORF">Tsubulata_051347</name>
</gene>
<dbReference type="InterPro" id="IPR032675">
    <property type="entry name" value="LRR_dom_sf"/>
</dbReference>
<comment type="caution">
    <text evidence="2">The sequence shown here is derived from an EMBL/GenBank/DDBJ whole genome shotgun (WGS) entry which is preliminary data.</text>
</comment>
<sequence length="113" mass="12726">MIESSPEGGFPSNLKELQIFNCPKLVGDRKNWGLQALQSLSSLRISGCEEVLESFLEETLLPPSLNSLWLSYFKHLKSLDYKGLQHLSSLSELKLYLCPELQSLPEEGLPFSL</sequence>
<dbReference type="SUPFAM" id="SSF52058">
    <property type="entry name" value="L domain-like"/>
    <property type="match status" value="1"/>
</dbReference>
<evidence type="ECO:0000313" key="3">
    <source>
        <dbReference type="Proteomes" id="UP001141552"/>
    </source>
</evidence>